<keyword evidence="3" id="KW-0238">DNA-binding</keyword>
<gene>
    <name evidence="6" type="ORF">CWS72_23245</name>
</gene>
<dbReference type="PANTHER" id="PTHR30537">
    <property type="entry name" value="HTH-TYPE TRANSCRIPTIONAL REGULATOR"/>
    <property type="match status" value="1"/>
</dbReference>
<name>A0A2N3PP48_9PROT</name>
<proteinExistence type="inferred from homology"/>
<reference evidence="7" key="1">
    <citation type="submission" date="2017-12" db="EMBL/GenBank/DDBJ databases">
        <title>Draft genome sequence of Telmatospirillum siberiense 26-4b1T, an acidotolerant peatland alphaproteobacterium potentially involved in sulfur cycling.</title>
        <authorList>
            <person name="Hausmann B."/>
            <person name="Pjevac P."/>
            <person name="Schreck K."/>
            <person name="Herbold C.W."/>
            <person name="Daims H."/>
            <person name="Wagner M."/>
            <person name="Pester M."/>
            <person name="Loy A."/>
        </authorList>
    </citation>
    <scope>NUCLEOTIDE SEQUENCE [LARGE SCALE GENOMIC DNA]</scope>
    <source>
        <strain evidence="7">26-4b1</strain>
    </source>
</reference>
<comment type="similarity">
    <text evidence="1">Belongs to the LysR transcriptional regulatory family.</text>
</comment>
<dbReference type="InterPro" id="IPR005119">
    <property type="entry name" value="LysR_subst-bd"/>
</dbReference>
<evidence type="ECO:0000256" key="1">
    <source>
        <dbReference type="ARBA" id="ARBA00009437"/>
    </source>
</evidence>
<dbReference type="EMBL" id="PIUM01000037">
    <property type="protein sequence ID" value="PKU22170.1"/>
    <property type="molecule type" value="Genomic_DNA"/>
</dbReference>
<dbReference type="InterPro" id="IPR036388">
    <property type="entry name" value="WH-like_DNA-bd_sf"/>
</dbReference>
<dbReference type="InterPro" id="IPR000847">
    <property type="entry name" value="LysR_HTH_N"/>
</dbReference>
<dbReference type="InterPro" id="IPR058163">
    <property type="entry name" value="LysR-type_TF_proteobact-type"/>
</dbReference>
<organism evidence="6 7">
    <name type="scientific">Telmatospirillum siberiense</name>
    <dbReference type="NCBI Taxonomy" id="382514"/>
    <lineage>
        <taxon>Bacteria</taxon>
        <taxon>Pseudomonadati</taxon>
        <taxon>Pseudomonadota</taxon>
        <taxon>Alphaproteobacteria</taxon>
        <taxon>Rhodospirillales</taxon>
        <taxon>Rhodospirillaceae</taxon>
        <taxon>Telmatospirillum</taxon>
    </lineage>
</organism>
<keyword evidence="7" id="KW-1185">Reference proteome</keyword>
<dbReference type="GO" id="GO:0006351">
    <property type="term" value="P:DNA-templated transcription"/>
    <property type="evidence" value="ECO:0007669"/>
    <property type="project" value="TreeGrafter"/>
</dbReference>
<dbReference type="SUPFAM" id="SSF53850">
    <property type="entry name" value="Periplasmic binding protein-like II"/>
    <property type="match status" value="1"/>
</dbReference>
<evidence type="ECO:0000256" key="4">
    <source>
        <dbReference type="ARBA" id="ARBA00023163"/>
    </source>
</evidence>
<dbReference type="Gene3D" id="1.10.10.10">
    <property type="entry name" value="Winged helix-like DNA-binding domain superfamily/Winged helix DNA-binding domain"/>
    <property type="match status" value="1"/>
</dbReference>
<dbReference type="Gene3D" id="3.40.190.290">
    <property type="match status" value="1"/>
</dbReference>
<keyword evidence="2" id="KW-0805">Transcription regulation</keyword>
<feature type="domain" description="HTH lysR-type" evidence="5">
    <location>
        <begin position="3"/>
        <end position="60"/>
    </location>
</feature>
<evidence type="ECO:0000256" key="3">
    <source>
        <dbReference type="ARBA" id="ARBA00023125"/>
    </source>
</evidence>
<dbReference type="Proteomes" id="UP000233293">
    <property type="component" value="Unassembled WGS sequence"/>
</dbReference>
<keyword evidence="4" id="KW-0804">Transcription</keyword>
<dbReference type="SUPFAM" id="SSF46785">
    <property type="entry name" value="Winged helix' DNA-binding domain"/>
    <property type="match status" value="1"/>
</dbReference>
<dbReference type="Pfam" id="PF00126">
    <property type="entry name" value="HTH_1"/>
    <property type="match status" value="1"/>
</dbReference>
<comment type="caution">
    <text evidence="6">The sequence shown here is derived from an EMBL/GenBank/DDBJ whole genome shotgun (WGS) entry which is preliminary data.</text>
</comment>
<dbReference type="FunFam" id="1.10.10.10:FF:000001">
    <property type="entry name" value="LysR family transcriptional regulator"/>
    <property type="match status" value="1"/>
</dbReference>
<dbReference type="Pfam" id="PF03466">
    <property type="entry name" value="LysR_substrate"/>
    <property type="match status" value="1"/>
</dbReference>
<dbReference type="GO" id="GO:0043565">
    <property type="term" value="F:sequence-specific DNA binding"/>
    <property type="evidence" value="ECO:0007669"/>
    <property type="project" value="TreeGrafter"/>
</dbReference>
<evidence type="ECO:0000313" key="7">
    <source>
        <dbReference type="Proteomes" id="UP000233293"/>
    </source>
</evidence>
<dbReference type="InterPro" id="IPR036390">
    <property type="entry name" value="WH_DNA-bd_sf"/>
</dbReference>
<dbReference type="RefSeq" id="WP_101253055.1">
    <property type="nucleotide sequence ID" value="NZ_PIUM01000037.1"/>
</dbReference>
<sequence>MTVDPNGALAFVKVVQEGSFTAAARALGLPKATLSRRIGELETSLGIRLLNRTTRRLGLTEAGTVYYRHCQGIALALTEAQAAVDQLRSRPQGWLRITTSFSLVNNLLTPLLGEFRDLYPEVRIDLALGHEPLDLIAQGIDLALRMGPLPDSSLTARRLAVFPNRIYAAPTYLARHGEPRHPDELAGHPALATRIARRGEGYAWPMSDGGELRDYPIDPVVVADDPEALKGPLLGGCGLMMATDMIMRRLIEDGRVQPLLPGWTGRRPELHAIFPQGPVQPPKLRVFVDFLADRLTAFR</sequence>
<protein>
    <submittedName>
        <fullName evidence="6">LysR family transcriptional regulator</fullName>
    </submittedName>
</protein>
<dbReference type="GO" id="GO:0003700">
    <property type="term" value="F:DNA-binding transcription factor activity"/>
    <property type="evidence" value="ECO:0007669"/>
    <property type="project" value="InterPro"/>
</dbReference>
<evidence type="ECO:0000259" key="5">
    <source>
        <dbReference type="PROSITE" id="PS50931"/>
    </source>
</evidence>
<dbReference type="AlphaFoldDB" id="A0A2N3PP48"/>
<dbReference type="PANTHER" id="PTHR30537:SF68">
    <property type="entry name" value="TRANSCRIPTIONAL REGULATOR-RELATED"/>
    <property type="match status" value="1"/>
</dbReference>
<accession>A0A2N3PP48</accession>
<evidence type="ECO:0000256" key="2">
    <source>
        <dbReference type="ARBA" id="ARBA00023015"/>
    </source>
</evidence>
<evidence type="ECO:0000313" key="6">
    <source>
        <dbReference type="EMBL" id="PKU22170.1"/>
    </source>
</evidence>
<dbReference type="OrthoDB" id="9812435at2"/>
<dbReference type="CDD" id="cd08422">
    <property type="entry name" value="PBP2_CrgA_like"/>
    <property type="match status" value="1"/>
</dbReference>
<dbReference type="PROSITE" id="PS50931">
    <property type="entry name" value="HTH_LYSR"/>
    <property type="match status" value="1"/>
</dbReference>